<evidence type="ECO:0000313" key="2">
    <source>
        <dbReference type="EMBL" id="AWK03604.1"/>
    </source>
</evidence>
<keyword evidence="3" id="KW-1185">Reference proteome</keyword>
<proteinExistence type="predicted"/>
<dbReference type="KEGG" id="fcr:HYN56_04955"/>
<dbReference type="OrthoDB" id="678019at2"/>
<evidence type="ECO:0000313" key="3">
    <source>
        <dbReference type="Proteomes" id="UP000245250"/>
    </source>
</evidence>
<evidence type="ECO:0000256" key="1">
    <source>
        <dbReference type="SAM" id="SignalP"/>
    </source>
</evidence>
<dbReference type="Proteomes" id="UP000245250">
    <property type="component" value="Chromosome"/>
</dbReference>
<gene>
    <name evidence="2" type="ORF">HYN56_04955</name>
</gene>
<dbReference type="AlphaFoldDB" id="A0A2S1YHR6"/>
<protein>
    <recommendedName>
        <fullName evidence="4">Gliding motility protein SprC</fullName>
    </recommendedName>
</protein>
<reference evidence="2 3" key="1">
    <citation type="submission" date="2018-05" db="EMBL/GenBank/DDBJ databases">
        <title>Genome sequencing of Flavobacterium sp. HYN0056.</title>
        <authorList>
            <person name="Yi H."/>
            <person name="Baek C."/>
        </authorList>
    </citation>
    <scope>NUCLEOTIDE SEQUENCE [LARGE SCALE GENOMIC DNA]</scope>
    <source>
        <strain evidence="2 3">HYN0056</strain>
    </source>
</reference>
<feature type="signal peptide" evidence="1">
    <location>
        <begin position="1"/>
        <end position="28"/>
    </location>
</feature>
<dbReference type="EMBL" id="CP029255">
    <property type="protein sequence ID" value="AWK03604.1"/>
    <property type="molecule type" value="Genomic_DNA"/>
</dbReference>
<accession>A0A2S1YHR6</accession>
<keyword evidence="1" id="KW-0732">Signal</keyword>
<evidence type="ECO:0008006" key="4">
    <source>
        <dbReference type="Google" id="ProtNLM"/>
    </source>
</evidence>
<sequence>MIQKITLSFFKVLILFSILFFARSNSYAQTIVPQQLDGLEKLCAGNSFNEFFATFSYANFPAGTTFTVELLDAANNPIATTLLQTIDLSATQKTIKFAVPVNLVGSDNYGLRIKSSQTYASTRFRNSAGATSFPAYFKEYEETFSINNKENTATICSGSSLTLSIDGGATSPLNNPNLKYIWYKDKIAITGQSGKTLTVNTAGDYYATVDYGSCTDPNFSSNQVTVGNSSSGNAVTISSSLGNPFCASGTGTVLTATSGNKYQWKKDGNVINGATNRTYSTNESGVYSVEVDFGGCSATGSINLQSNGFEASIDAQDGYKLSEGETLNVSVTTDAQTPTYEWYLNDNLISGETGSSYLITVKGNYKVKISQISGCTASREFSFRINGDSGPSSVIPNIIKLSGMNPYWNIPDEYKNASTQVIIISSNGDKVLDVMNYQGDWPQSNIDFKNVNPVYYYVIKGDAGEKKGSITVIK</sequence>
<feature type="chain" id="PRO_5015448769" description="Gliding motility protein SprC" evidence="1">
    <location>
        <begin position="29"/>
        <end position="474"/>
    </location>
</feature>
<dbReference type="RefSeq" id="WP_109191168.1">
    <property type="nucleotide sequence ID" value="NZ_CP029255.1"/>
</dbReference>
<organism evidence="2 3">
    <name type="scientific">Flavobacterium crocinum</name>
    <dbReference type="NCBI Taxonomy" id="2183896"/>
    <lineage>
        <taxon>Bacteria</taxon>
        <taxon>Pseudomonadati</taxon>
        <taxon>Bacteroidota</taxon>
        <taxon>Flavobacteriia</taxon>
        <taxon>Flavobacteriales</taxon>
        <taxon>Flavobacteriaceae</taxon>
        <taxon>Flavobacterium</taxon>
    </lineage>
</organism>
<dbReference type="InterPro" id="IPR013783">
    <property type="entry name" value="Ig-like_fold"/>
</dbReference>
<dbReference type="Gene3D" id="2.60.40.10">
    <property type="entry name" value="Immunoglobulins"/>
    <property type="match status" value="2"/>
</dbReference>
<name>A0A2S1YHR6_9FLAO</name>